<dbReference type="PROSITE" id="PS51384">
    <property type="entry name" value="FAD_FR"/>
    <property type="match status" value="1"/>
</dbReference>
<dbReference type="RefSeq" id="WP_217683293.1">
    <property type="nucleotide sequence ID" value="NZ_JAHRGL010000071.1"/>
</dbReference>
<evidence type="ECO:0000256" key="4">
    <source>
        <dbReference type="ARBA" id="ARBA00022692"/>
    </source>
</evidence>
<dbReference type="PANTHER" id="PTHR47354">
    <property type="entry name" value="NADH OXIDOREDUCTASE HCR"/>
    <property type="match status" value="1"/>
</dbReference>
<evidence type="ECO:0000256" key="3">
    <source>
        <dbReference type="ARBA" id="ARBA00022630"/>
    </source>
</evidence>
<comment type="cofactor">
    <cofactor evidence="1">
        <name>FAD</name>
        <dbReference type="ChEBI" id="CHEBI:57692"/>
    </cofactor>
</comment>
<feature type="domain" description="FAD-binding FR-type" evidence="15">
    <location>
        <begin position="187"/>
        <end position="292"/>
    </location>
</feature>
<evidence type="ECO:0000256" key="2">
    <source>
        <dbReference type="ARBA" id="ARBA00004141"/>
    </source>
</evidence>
<feature type="transmembrane region" description="Helical" evidence="13">
    <location>
        <begin position="35"/>
        <end position="54"/>
    </location>
</feature>
<evidence type="ECO:0000256" key="10">
    <source>
        <dbReference type="ARBA" id="ARBA00023004"/>
    </source>
</evidence>
<dbReference type="Proteomes" id="UP000813068">
    <property type="component" value="Unassembled WGS sequence"/>
</dbReference>
<evidence type="ECO:0000256" key="13">
    <source>
        <dbReference type="SAM" id="Phobius"/>
    </source>
</evidence>
<feature type="transmembrane region" description="Helical" evidence="13">
    <location>
        <begin position="140"/>
        <end position="159"/>
    </location>
</feature>
<keyword evidence="3" id="KW-0285">Flavoprotein</keyword>
<evidence type="ECO:0000256" key="1">
    <source>
        <dbReference type="ARBA" id="ARBA00001974"/>
    </source>
</evidence>
<keyword evidence="11" id="KW-0411">Iron-sulfur</keyword>
<keyword evidence="9" id="KW-0560">Oxidoreductase</keyword>
<evidence type="ECO:0000256" key="6">
    <source>
        <dbReference type="ARBA" id="ARBA00022723"/>
    </source>
</evidence>
<keyword evidence="5" id="KW-0001">2Fe-2S</keyword>
<dbReference type="InterPro" id="IPR017927">
    <property type="entry name" value="FAD-bd_FR_type"/>
</dbReference>
<keyword evidence="6" id="KW-0479">Metal-binding</keyword>
<evidence type="ECO:0000256" key="12">
    <source>
        <dbReference type="ARBA" id="ARBA00023136"/>
    </source>
</evidence>
<keyword evidence="17" id="KW-1185">Reference proteome</keyword>
<name>A0ABS6N2X3_9GAMM</name>
<reference evidence="16 17" key="1">
    <citation type="submission" date="2021-06" db="EMBL/GenBank/DDBJ databases">
        <title>Differences between aerobic and microaerobic xylene degrading microbial communities.</title>
        <authorList>
            <person name="Banerjee S."/>
            <person name="Tancsics A."/>
        </authorList>
    </citation>
    <scope>NUCLEOTIDE SEQUENCE [LARGE SCALE GENOMIC DNA]</scope>
    <source>
        <strain evidence="16 17">MAP12</strain>
    </source>
</reference>
<protein>
    <submittedName>
        <fullName evidence="16">2Fe-2S iron-sulfur cluster binding domain-containing protein</fullName>
    </submittedName>
</protein>
<evidence type="ECO:0000256" key="11">
    <source>
        <dbReference type="ARBA" id="ARBA00023014"/>
    </source>
</evidence>
<sequence length="516" mass="55303">MAAFNRLRVFHWLLAGLFGAAYLSGDDGELLHVWLGYGLLAVLLVRPLLGLLRVRGFADLLPSRAQWQGDRVALGGKLLTLAMLASIIVAGLLGLGMVDNGEVLGAALQPFYPATPANLLGSATPFDFSAWIDQEEVHEFFANLSLWLIGLHVLWLLAFRRRLAWRMLRGTPAAAPAQAAPSAGTPALAQPLTVTAVHAETADAASIEFSVPEPLRAQFAARPGQFLNLRVPCQEPPLWRSYSLSAPAESGARLRVTVKRVAGGRASNWLLDHLEPGVSLEVLPPAGRFTPASLDADLLLVGAGSGITPLFAILQAALSQGSGRVCLFYANRDREATIFRRELEALASAWPQRFSLLQWRDDQDGRLDVAGLSEQLAAWSRADCFICGPAPFMDMAEAALQWLGVPPARLHSERFAAAPARGEAPGIASQLEVRIGGRRHRLEVKAGEVLLDGMERAGLATPSSCRSGVCAACRCRVTAGSVAQPGNQVLGERELAEGWTLACQAQPTSAQVVVEY</sequence>
<evidence type="ECO:0000313" key="16">
    <source>
        <dbReference type="EMBL" id="MBV2134867.1"/>
    </source>
</evidence>
<dbReference type="Pfam" id="PF00111">
    <property type="entry name" value="Fer2"/>
    <property type="match status" value="1"/>
</dbReference>
<comment type="subcellular location">
    <subcellularLocation>
        <location evidence="2">Membrane</location>
        <topology evidence="2">Multi-pass membrane protein</topology>
    </subcellularLocation>
</comment>
<feature type="domain" description="2Fe-2S ferredoxin-type" evidence="14">
    <location>
        <begin position="429"/>
        <end position="516"/>
    </location>
</feature>
<keyword evidence="10" id="KW-0408">Iron</keyword>
<evidence type="ECO:0000256" key="7">
    <source>
        <dbReference type="ARBA" id="ARBA00022827"/>
    </source>
</evidence>
<evidence type="ECO:0000259" key="15">
    <source>
        <dbReference type="PROSITE" id="PS51384"/>
    </source>
</evidence>
<feature type="transmembrane region" description="Helical" evidence="13">
    <location>
        <begin position="74"/>
        <end position="98"/>
    </location>
</feature>
<dbReference type="PROSITE" id="PS51085">
    <property type="entry name" value="2FE2S_FER_2"/>
    <property type="match status" value="1"/>
</dbReference>
<evidence type="ECO:0000256" key="8">
    <source>
        <dbReference type="ARBA" id="ARBA00022989"/>
    </source>
</evidence>
<dbReference type="Pfam" id="PF00175">
    <property type="entry name" value="NAD_binding_1"/>
    <property type="match status" value="1"/>
</dbReference>
<dbReference type="PANTHER" id="PTHR47354:SF8">
    <property type="entry name" value="1,2-PHENYLACETYL-COA EPOXIDASE, SUBUNIT E"/>
    <property type="match status" value="1"/>
</dbReference>
<dbReference type="InterPro" id="IPR006058">
    <property type="entry name" value="2Fe2S_fd_BS"/>
</dbReference>
<dbReference type="Pfam" id="PF01292">
    <property type="entry name" value="Ni_hydr_CYTB"/>
    <property type="match status" value="1"/>
</dbReference>
<evidence type="ECO:0000256" key="9">
    <source>
        <dbReference type="ARBA" id="ARBA00023002"/>
    </source>
</evidence>
<proteinExistence type="predicted"/>
<gene>
    <name evidence="16" type="ORF">KRX52_19025</name>
</gene>
<comment type="caution">
    <text evidence="16">The sequence shown here is derived from an EMBL/GenBank/DDBJ whole genome shotgun (WGS) entry which is preliminary data.</text>
</comment>
<dbReference type="InterPro" id="IPR001433">
    <property type="entry name" value="OxRdtase_FAD/NAD-bd"/>
</dbReference>
<dbReference type="EMBL" id="JAHRGL010000071">
    <property type="protein sequence ID" value="MBV2134867.1"/>
    <property type="molecule type" value="Genomic_DNA"/>
</dbReference>
<dbReference type="CDD" id="cd00207">
    <property type="entry name" value="fer2"/>
    <property type="match status" value="1"/>
</dbReference>
<dbReference type="PROSITE" id="PS00197">
    <property type="entry name" value="2FE2S_FER_1"/>
    <property type="match status" value="1"/>
</dbReference>
<organism evidence="16 17">
    <name type="scientific">Geopseudomonas aromaticivorans</name>
    <dbReference type="NCBI Taxonomy" id="2849492"/>
    <lineage>
        <taxon>Bacteria</taxon>
        <taxon>Pseudomonadati</taxon>
        <taxon>Pseudomonadota</taxon>
        <taxon>Gammaproteobacteria</taxon>
        <taxon>Pseudomonadales</taxon>
        <taxon>Pseudomonadaceae</taxon>
        <taxon>Geopseudomonas</taxon>
    </lineage>
</organism>
<dbReference type="InterPro" id="IPR050415">
    <property type="entry name" value="MRET"/>
</dbReference>
<evidence type="ECO:0000313" key="17">
    <source>
        <dbReference type="Proteomes" id="UP000813068"/>
    </source>
</evidence>
<evidence type="ECO:0000256" key="5">
    <source>
        <dbReference type="ARBA" id="ARBA00022714"/>
    </source>
</evidence>
<keyword evidence="4 13" id="KW-0812">Transmembrane</keyword>
<keyword evidence="12 13" id="KW-0472">Membrane</keyword>
<accession>A0ABS6N2X3</accession>
<evidence type="ECO:0000259" key="14">
    <source>
        <dbReference type="PROSITE" id="PS51085"/>
    </source>
</evidence>
<dbReference type="InterPro" id="IPR008333">
    <property type="entry name" value="Cbr1-like_FAD-bd_dom"/>
</dbReference>
<dbReference type="InterPro" id="IPR001041">
    <property type="entry name" value="2Fe-2S_ferredoxin-type"/>
</dbReference>
<dbReference type="CDD" id="cd06214">
    <property type="entry name" value="PA_degradation_oxidoreductase_like"/>
    <property type="match status" value="1"/>
</dbReference>
<keyword evidence="8 13" id="KW-1133">Transmembrane helix</keyword>
<feature type="transmembrane region" description="Helical" evidence="13">
    <location>
        <begin position="298"/>
        <end position="318"/>
    </location>
</feature>
<dbReference type="Pfam" id="PF00970">
    <property type="entry name" value="FAD_binding_6"/>
    <property type="match status" value="1"/>
</dbReference>
<dbReference type="InterPro" id="IPR011577">
    <property type="entry name" value="Cyt_b561_bac/Ni-Hgenase"/>
</dbReference>
<keyword evidence="7" id="KW-0274">FAD</keyword>